<evidence type="ECO:0000313" key="3">
    <source>
        <dbReference type="Proteomes" id="UP001229955"/>
    </source>
</evidence>
<accession>A0AA49Q5F4</accession>
<dbReference type="Pfam" id="PF13510">
    <property type="entry name" value="Fer2_4"/>
    <property type="match status" value="1"/>
</dbReference>
<dbReference type="Proteomes" id="UP001229955">
    <property type="component" value="Chromosome"/>
</dbReference>
<accession>A0AA49K1G6</accession>
<keyword evidence="3" id="KW-1185">Reference proteome</keyword>
<gene>
    <name evidence="1" type="ORF">Strain138_002070</name>
    <name evidence="2" type="ORF">Strain318_002069</name>
</gene>
<dbReference type="EMBL" id="CP130612">
    <property type="protein sequence ID" value="WKW12761.1"/>
    <property type="molecule type" value="Genomic_DNA"/>
</dbReference>
<dbReference type="EMBL" id="CP130613">
    <property type="protein sequence ID" value="WKW15668.1"/>
    <property type="molecule type" value="Genomic_DNA"/>
</dbReference>
<evidence type="ECO:0000313" key="2">
    <source>
        <dbReference type="EMBL" id="WKW15668.1"/>
    </source>
</evidence>
<sequence length="77" mass="7713">MSELTVFVNGKTVRVPGGSTVLDAVAAADAALADEVRAGTRGVVDSRGIGVAPDTPLSGGYVMRIVSARAAREGIDA</sequence>
<proteinExistence type="predicted"/>
<dbReference type="KEGG" id="pspc:Strain318_002069"/>
<name>A0AA49K1G6_9BACT</name>
<evidence type="ECO:0000313" key="1">
    <source>
        <dbReference type="EMBL" id="WKW12761.1"/>
    </source>
</evidence>
<protein>
    <submittedName>
        <fullName evidence="2">2Fe-2S iron-sulfur cluster-binding protein</fullName>
    </submittedName>
</protein>
<organism evidence="2 3">
    <name type="scientific">Pseudogemmatithrix spongiicola</name>
    <dbReference type="NCBI Taxonomy" id="3062599"/>
    <lineage>
        <taxon>Bacteria</taxon>
        <taxon>Pseudomonadati</taxon>
        <taxon>Gemmatimonadota</taxon>
        <taxon>Gemmatimonadia</taxon>
        <taxon>Gemmatimonadales</taxon>
        <taxon>Gemmatimonadaceae</taxon>
        <taxon>Pseudogemmatithrix</taxon>
    </lineage>
</organism>
<reference evidence="2" key="1">
    <citation type="submission" date="2023-07" db="EMBL/GenBank/DDBJ databases">
        <authorList>
            <person name="Haufschild T."/>
            <person name="Kallscheuer N."/>
            <person name="Hammer J."/>
            <person name="Kohn T."/>
            <person name="Kabuu M."/>
            <person name="Jogler M."/>
            <person name="Wohfarth N."/>
            <person name="Heuer A."/>
            <person name="Rohde M."/>
            <person name="van Teeseling M.C.F."/>
            <person name="Jogler C."/>
        </authorList>
    </citation>
    <scope>NUCLEOTIDE SEQUENCE</scope>
    <source>
        <strain evidence="1">Strain 138</strain>
        <strain evidence="2">Strain 318</strain>
    </source>
</reference>
<dbReference type="AlphaFoldDB" id="A0AA49K1G6"/>
<dbReference type="RefSeq" id="WP_367885638.1">
    <property type="nucleotide sequence ID" value="NZ_CP130612.1"/>
</dbReference>